<dbReference type="Proteomes" id="UP000276055">
    <property type="component" value="Unassembled WGS sequence"/>
</dbReference>
<dbReference type="CDD" id="cd00293">
    <property type="entry name" value="USP-like"/>
    <property type="match status" value="1"/>
</dbReference>
<proteinExistence type="predicted"/>
<dbReference type="AlphaFoldDB" id="A0A495FMK9"/>
<evidence type="ECO:0000313" key="2">
    <source>
        <dbReference type="Proteomes" id="UP000276055"/>
    </source>
</evidence>
<name>A0A495FMK9_9MICC</name>
<dbReference type="SUPFAM" id="SSF52402">
    <property type="entry name" value="Adenine nucleotide alpha hydrolases-like"/>
    <property type="match status" value="1"/>
</dbReference>
<dbReference type="EMBL" id="RBIR01000001">
    <property type="protein sequence ID" value="RKR30474.1"/>
    <property type="molecule type" value="Genomic_DNA"/>
</dbReference>
<dbReference type="RefSeq" id="WP_120950698.1">
    <property type="nucleotide sequence ID" value="NZ_RBIR01000001.1"/>
</dbReference>
<comment type="caution">
    <text evidence="1">The sequence shown here is derived from an EMBL/GenBank/DDBJ whole genome shotgun (WGS) entry which is preliminary data.</text>
</comment>
<gene>
    <name evidence="1" type="ORF">C8D78_0799</name>
</gene>
<dbReference type="Gene3D" id="3.40.50.12370">
    <property type="match status" value="1"/>
</dbReference>
<evidence type="ECO:0000313" key="1">
    <source>
        <dbReference type="EMBL" id="RKR30474.1"/>
    </source>
</evidence>
<accession>A0A495FMK9</accession>
<organism evidence="1 2">
    <name type="scientific">Arthrobacter oryzae</name>
    <dbReference type="NCBI Taxonomy" id="409290"/>
    <lineage>
        <taxon>Bacteria</taxon>
        <taxon>Bacillati</taxon>
        <taxon>Actinomycetota</taxon>
        <taxon>Actinomycetes</taxon>
        <taxon>Micrococcales</taxon>
        <taxon>Micrococcaceae</taxon>
        <taxon>Arthrobacter</taxon>
    </lineage>
</organism>
<sequence>MESLGDFGQAGAGVWSDGPLVLGVPWDFDERLVRAAAGLSVIMGTHLICAFVDPASYLTEWEPAGSRPGISLDPVVNVDAEFPSGQMLASIEGILGPPGGAWSFRVLNGEVAQALGRLAESADAAALIVGGQRPGRIARMARLLEGSVSVSLTRLQARPVLIVPHVLPGPGP</sequence>
<dbReference type="OrthoDB" id="3213322at2"/>
<reference evidence="1 2" key="1">
    <citation type="submission" date="2018-10" db="EMBL/GenBank/DDBJ databases">
        <title>Genomic Encyclopedia of Type Strains, Phase IV (KMG-IV): sequencing the most valuable type-strain genomes for metagenomic binning, comparative biology and taxonomic classification.</title>
        <authorList>
            <person name="Goeker M."/>
        </authorList>
    </citation>
    <scope>NUCLEOTIDE SEQUENCE [LARGE SCALE GENOMIC DNA]</scope>
    <source>
        <strain evidence="1 2">DSM 25586</strain>
    </source>
</reference>
<protein>
    <submittedName>
        <fullName evidence="1">Universal stress protein family protein</fullName>
    </submittedName>
</protein>